<evidence type="ECO:0000313" key="2">
    <source>
        <dbReference type="EMBL" id="TGL17714.1"/>
    </source>
</evidence>
<evidence type="ECO:0000256" key="1">
    <source>
        <dbReference type="SAM" id="Phobius"/>
    </source>
</evidence>
<dbReference type="RefSeq" id="WP_135637060.1">
    <property type="nucleotide sequence ID" value="NZ_RQFU01000021.1"/>
</dbReference>
<keyword evidence="1" id="KW-0472">Membrane</keyword>
<gene>
    <name evidence="2" type="ORF">EHQ46_16125</name>
</gene>
<organism evidence="2 3">
    <name type="scientific">Leptospira yanagawae</name>
    <dbReference type="NCBI Taxonomy" id="293069"/>
    <lineage>
        <taxon>Bacteria</taxon>
        <taxon>Pseudomonadati</taxon>
        <taxon>Spirochaetota</taxon>
        <taxon>Spirochaetia</taxon>
        <taxon>Leptospirales</taxon>
        <taxon>Leptospiraceae</taxon>
        <taxon>Leptospira</taxon>
    </lineage>
</organism>
<dbReference type="EMBL" id="RQFU01000021">
    <property type="protein sequence ID" value="TGL17714.1"/>
    <property type="molecule type" value="Genomic_DNA"/>
</dbReference>
<keyword evidence="1" id="KW-1133">Transmembrane helix</keyword>
<sequence length="337" mass="39001">MIDDSYIQELRDKNPISLKQEKRGHEILNQLEKLDFIKKLLIESAIIYNNYEKREIWFEDLFHQSRDSFNESYTIASKFSHNNRSAITLESVDADKENLIRLDENIKELLLGKTSGILLYSFIKIREDESLLTDFEGKRQNIVTIEESAKSLLNSLQNKVATQITYDYANIFLNQSKLHSKKIANGKETFFSSSTKWLFLGLSFTIMPLALLVFDFNFFSFLYIDYSDTHIKIVSTWLKRITIVGILLYIAKFSFNQFSINQHLATLNKHRSNALQTFKLFIDSISQDDSQTKNILLLEVAKTIFDVGHTGFLNKDQIDIKGSSIHEVTKVLGQVPK</sequence>
<feature type="transmembrane region" description="Helical" evidence="1">
    <location>
        <begin position="197"/>
        <end position="224"/>
    </location>
</feature>
<protein>
    <submittedName>
        <fullName evidence="2">Uncharacterized protein</fullName>
    </submittedName>
</protein>
<keyword evidence="3" id="KW-1185">Reference proteome</keyword>
<name>A0ABY2LXW4_9LEPT</name>
<dbReference type="Proteomes" id="UP000298200">
    <property type="component" value="Unassembled WGS sequence"/>
</dbReference>
<accession>A0ABY2LXW4</accession>
<proteinExistence type="predicted"/>
<evidence type="ECO:0000313" key="3">
    <source>
        <dbReference type="Proteomes" id="UP000298200"/>
    </source>
</evidence>
<keyword evidence="1" id="KW-0812">Transmembrane</keyword>
<comment type="caution">
    <text evidence="2">The sequence shown here is derived from an EMBL/GenBank/DDBJ whole genome shotgun (WGS) entry which is preliminary data.</text>
</comment>
<feature type="transmembrane region" description="Helical" evidence="1">
    <location>
        <begin position="230"/>
        <end position="251"/>
    </location>
</feature>
<reference evidence="3" key="1">
    <citation type="journal article" date="2019" name="PLoS Negl. Trop. Dis.">
        <title>Revisiting the worldwide diversity of Leptospira species in the environment.</title>
        <authorList>
            <person name="Vincent A.T."/>
            <person name="Schiettekatte O."/>
            <person name="Bourhy P."/>
            <person name="Veyrier F.J."/>
            <person name="Picardeau M."/>
        </authorList>
    </citation>
    <scope>NUCLEOTIDE SEQUENCE [LARGE SCALE GENOMIC DNA]</scope>
    <source>
        <strain evidence="3">201800272</strain>
    </source>
</reference>